<dbReference type="Pfam" id="PF11991">
    <property type="entry name" value="Trp_DMAT"/>
    <property type="match status" value="1"/>
</dbReference>
<evidence type="ECO:0000256" key="2">
    <source>
        <dbReference type="ARBA" id="ARBA00022679"/>
    </source>
</evidence>
<dbReference type="EMBL" id="JBFXLT010000270">
    <property type="protein sequence ID" value="KAL2801670.1"/>
    <property type="molecule type" value="Genomic_DNA"/>
</dbReference>
<dbReference type="NCBIfam" id="TIGR03429">
    <property type="entry name" value="arom_pren_DMATS"/>
    <property type="match status" value="1"/>
</dbReference>
<dbReference type="InterPro" id="IPR017795">
    <property type="entry name" value="ABBA_NscD-like"/>
</dbReference>
<reference evidence="3 4" key="1">
    <citation type="submission" date="2024-07" db="EMBL/GenBank/DDBJ databases">
        <title>Section-level genome sequencing and comparative genomics of Aspergillus sections Usti and Cavernicolus.</title>
        <authorList>
            <consortium name="Lawrence Berkeley National Laboratory"/>
            <person name="Nybo J.L."/>
            <person name="Vesth T.C."/>
            <person name="Theobald S."/>
            <person name="Frisvad J.C."/>
            <person name="Larsen T.O."/>
            <person name="Kjaerboelling I."/>
            <person name="Rothschild-Mancinelli K."/>
            <person name="Lyhne E.K."/>
            <person name="Kogle M.E."/>
            <person name="Barry K."/>
            <person name="Clum A."/>
            <person name="Na H."/>
            <person name="Ledsgaard L."/>
            <person name="Lin J."/>
            <person name="Lipzen A."/>
            <person name="Kuo A."/>
            <person name="Riley R."/>
            <person name="Mondo S."/>
            <person name="Labutti K."/>
            <person name="Haridas S."/>
            <person name="Pangalinan J."/>
            <person name="Salamov A.A."/>
            <person name="Simmons B.A."/>
            <person name="Magnuson J.K."/>
            <person name="Chen J."/>
            <person name="Drula E."/>
            <person name="Henrissat B."/>
            <person name="Wiebenga A."/>
            <person name="Lubbers R.J."/>
            <person name="Gomes A.C."/>
            <person name="Makela M.R."/>
            <person name="Stajich J."/>
            <person name="Grigoriev I.V."/>
            <person name="Mortensen U.H."/>
            <person name="De Vries R.P."/>
            <person name="Baker S.E."/>
            <person name="Andersen M.R."/>
        </authorList>
    </citation>
    <scope>NUCLEOTIDE SEQUENCE [LARGE SCALE GENOMIC DNA]</scope>
    <source>
        <strain evidence="3 4">CBS 588.65</strain>
    </source>
</reference>
<evidence type="ECO:0000313" key="4">
    <source>
        <dbReference type="Proteomes" id="UP001610334"/>
    </source>
</evidence>
<proteinExistence type="inferred from homology"/>
<dbReference type="PIRSF" id="PIRSF000509">
    <property type="entry name" value="Trp_DMAT"/>
    <property type="match status" value="1"/>
</dbReference>
<dbReference type="CDD" id="cd13929">
    <property type="entry name" value="PT-DMATS_CymD"/>
    <property type="match status" value="1"/>
</dbReference>
<dbReference type="PANTHER" id="PTHR40627:SF3">
    <property type="entry name" value="PRENYLTRANSFERASE ASQH2-RELATED"/>
    <property type="match status" value="1"/>
</dbReference>
<comment type="caution">
    <text evidence="3">The sequence shown here is derived from an EMBL/GenBank/DDBJ whole genome shotgun (WGS) entry which is preliminary data.</text>
</comment>
<evidence type="ECO:0000256" key="1">
    <source>
        <dbReference type="ARBA" id="ARBA00010209"/>
    </source>
</evidence>
<dbReference type="SFLD" id="SFLDG01162">
    <property type="entry name" value="I"/>
    <property type="match status" value="1"/>
</dbReference>
<evidence type="ECO:0000313" key="3">
    <source>
        <dbReference type="EMBL" id="KAL2801670.1"/>
    </source>
</evidence>
<keyword evidence="4" id="KW-1185">Reference proteome</keyword>
<gene>
    <name evidence="3" type="ORF">BJX63DRAFT_442036</name>
</gene>
<dbReference type="InterPro" id="IPR012148">
    <property type="entry name" value="ABBA_DMATS-like"/>
</dbReference>
<dbReference type="PANTHER" id="PTHR40627">
    <property type="entry name" value="INDOLE PRENYLTRANSFERASE TDIB-RELATED"/>
    <property type="match status" value="1"/>
</dbReference>
<name>A0ABR4GRH6_9EURO</name>
<comment type="similarity">
    <text evidence="1">Belongs to the tryptophan dimethylallyltransferase family.</text>
</comment>
<accession>A0ABR4GRH6</accession>
<dbReference type="InterPro" id="IPR033964">
    <property type="entry name" value="ABBA"/>
</dbReference>
<sequence>MPTYRFGASMVSQTPYETLNNSLVFENQDQYDWWHRGGPVLAKLMLHAKYNVHQQYQYLALFAHLVVPFLGPSPRTCKPNIHPGFFDLEFSQNFQQTGCITRIAFQPAKSIAALAERDPLKRLVTYEVLLRLSQMHGIHIDLSLYHHLISTLSFTREEVHLLPEKSRETLPSVFGPQNCIGLDLQKNGNVKVKLYTFLLGKAIVSQTAAFDLALRSVQMLDPKNTLFLPAIQHIQEYLRDQYTQERTGTATAGSASFHPTGMAQMACDLVEVDQSRIKLYLYECLVKFEKVMDIWTLGGRLPETSETTAALNILRTLWPLFNFTEGYHFPADMAPKGGDRSQRGDDPAGFSFHSEPTFFDDQFLMFNFQIRPTDPWPQPQVYFPLFKVRDSAVVDTVVALFDKLGWTEHASTYGKNVKAYYSFGDLHETFDLQCYLSFSFSPKTGPYTSIYYRRISG</sequence>
<keyword evidence="2" id="KW-0808">Transferase</keyword>
<organism evidence="3 4">
    <name type="scientific">Aspergillus granulosus</name>
    <dbReference type="NCBI Taxonomy" id="176169"/>
    <lineage>
        <taxon>Eukaryota</taxon>
        <taxon>Fungi</taxon>
        <taxon>Dikarya</taxon>
        <taxon>Ascomycota</taxon>
        <taxon>Pezizomycotina</taxon>
        <taxon>Eurotiomycetes</taxon>
        <taxon>Eurotiomycetidae</taxon>
        <taxon>Eurotiales</taxon>
        <taxon>Aspergillaceae</taxon>
        <taxon>Aspergillus</taxon>
        <taxon>Aspergillus subgen. Nidulantes</taxon>
    </lineage>
</organism>
<dbReference type="SFLD" id="SFLDS00036">
    <property type="entry name" value="Aromatic_Prenyltransferase"/>
    <property type="match status" value="1"/>
</dbReference>
<protein>
    <submittedName>
        <fullName evidence="3">Dimethylallyl tryptophan synthase</fullName>
    </submittedName>
</protein>
<dbReference type="Proteomes" id="UP001610334">
    <property type="component" value="Unassembled WGS sequence"/>
</dbReference>